<dbReference type="InterPro" id="IPR014729">
    <property type="entry name" value="Rossmann-like_a/b/a_fold"/>
</dbReference>
<dbReference type="SUPFAM" id="SSF52402">
    <property type="entry name" value="Adenine nucleotide alpha hydrolases-like"/>
    <property type="match status" value="1"/>
</dbReference>
<dbReference type="PANTHER" id="PTHR46268:SF6">
    <property type="entry name" value="UNIVERSAL STRESS PROTEIN UP12"/>
    <property type="match status" value="1"/>
</dbReference>
<evidence type="ECO:0000259" key="2">
    <source>
        <dbReference type="Pfam" id="PF00582"/>
    </source>
</evidence>
<dbReference type="PATRIC" id="fig|1230458.4.peg.4273"/>
<protein>
    <submittedName>
        <fullName evidence="3">UspA domain-containing protein</fullName>
    </submittedName>
</protein>
<dbReference type="PRINTS" id="PR01438">
    <property type="entry name" value="UNVRSLSTRESS"/>
</dbReference>
<dbReference type="OrthoDB" id="105697at2157"/>
<reference evidence="3 4" key="1">
    <citation type="journal article" date="2014" name="PLoS Genet.">
        <title>Phylogenetically driven sequencing of extremely halophilic archaea reveals strategies for static and dynamic osmo-response.</title>
        <authorList>
            <person name="Becker E.A."/>
            <person name="Seitzer P.M."/>
            <person name="Tritt A."/>
            <person name="Larsen D."/>
            <person name="Krusor M."/>
            <person name="Yao A.I."/>
            <person name="Wu D."/>
            <person name="Madern D."/>
            <person name="Eisen J.A."/>
            <person name="Darling A.E."/>
            <person name="Facciotti M.T."/>
        </authorList>
    </citation>
    <scope>NUCLEOTIDE SEQUENCE [LARGE SCALE GENOMIC DNA]</scope>
    <source>
        <strain evidence="3 4">DSM 12281</strain>
    </source>
</reference>
<dbReference type="Proteomes" id="UP000011648">
    <property type="component" value="Unassembled WGS sequence"/>
</dbReference>
<organism evidence="3 4">
    <name type="scientific">Natrialba taiwanensis DSM 12281</name>
    <dbReference type="NCBI Taxonomy" id="1230458"/>
    <lineage>
        <taxon>Archaea</taxon>
        <taxon>Methanobacteriati</taxon>
        <taxon>Methanobacteriota</taxon>
        <taxon>Stenosarchaea group</taxon>
        <taxon>Halobacteria</taxon>
        <taxon>Halobacteriales</taxon>
        <taxon>Natrialbaceae</taxon>
        <taxon>Natrialba</taxon>
    </lineage>
</organism>
<dbReference type="EMBL" id="AOIL01000069">
    <property type="protein sequence ID" value="ELY85120.1"/>
    <property type="molecule type" value="Genomic_DNA"/>
</dbReference>
<dbReference type="PANTHER" id="PTHR46268">
    <property type="entry name" value="STRESS RESPONSE PROTEIN NHAX"/>
    <property type="match status" value="1"/>
</dbReference>
<comment type="caution">
    <text evidence="3">The sequence shown here is derived from an EMBL/GenBank/DDBJ whole genome shotgun (WGS) entry which is preliminary data.</text>
</comment>
<sequence>MYDSLLVATDGSDAATTATHHAISLATELDAAVYGLAVLESRTEYDNDIVDPDERERKRRAAAESALAELADEATAAGVPVETGIRSGVPHEEILAVATECDVGVIVIGARGSSELKRALLGSTVDAVVRFADRPVLVVEDDAEPVRSN</sequence>
<proteinExistence type="inferred from homology"/>
<dbReference type="STRING" id="1230458.C484_21192"/>
<keyword evidence="4" id="KW-1185">Reference proteome</keyword>
<feature type="domain" description="UspA" evidence="2">
    <location>
        <begin position="1"/>
        <end position="139"/>
    </location>
</feature>
<dbReference type="RefSeq" id="WP_006827803.1">
    <property type="nucleotide sequence ID" value="NZ_AOIL01000069.1"/>
</dbReference>
<dbReference type="AlphaFoldDB" id="L9ZF99"/>
<evidence type="ECO:0000256" key="1">
    <source>
        <dbReference type="ARBA" id="ARBA00008791"/>
    </source>
</evidence>
<gene>
    <name evidence="3" type="ORF">C484_21192</name>
</gene>
<dbReference type="InterPro" id="IPR006015">
    <property type="entry name" value="Universal_stress_UspA"/>
</dbReference>
<dbReference type="Gene3D" id="3.40.50.620">
    <property type="entry name" value="HUPs"/>
    <property type="match status" value="1"/>
</dbReference>
<evidence type="ECO:0000313" key="3">
    <source>
        <dbReference type="EMBL" id="ELY85120.1"/>
    </source>
</evidence>
<dbReference type="CDD" id="cd00293">
    <property type="entry name" value="USP-like"/>
    <property type="match status" value="1"/>
</dbReference>
<dbReference type="Pfam" id="PF00582">
    <property type="entry name" value="Usp"/>
    <property type="match status" value="1"/>
</dbReference>
<comment type="similarity">
    <text evidence="1">Belongs to the universal stress protein A family.</text>
</comment>
<dbReference type="InterPro" id="IPR006016">
    <property type="entry name" value="UspA"/>
</dbReference>
<name>L9ZF99_9EURY</name>
<accession>L9ZF99</accession>
<evidence type="ECO:0000313" key="4">
    <source>
        <dbReference type="Proteomes" id="UP000011648"/>
    </source>
</evidence>